<sequence>MTAVIEVGPMAVSGVGSVDSESALAALEFVDSGLALVGERPVPTDELWRDVLRFAAGGPVHAVVLVCPTWWPPRRVDRVRTAAQSWATDVVVFTRAEALRAAVSAVDPAVVEIGPDLVVVTAGDDVAAVPRVGDPLRVGLAAADAVGIGGAVVIDAPTDVPGAVDLESAIADSVRPDGVVVMRVDRRAVRAAAANLSAPEPSADPAVTTPRRRGRRGVAVLSGAVLSVAGLGVALTGRADPVEPVPDDPETLLVEGRVAVKVPAMWAVERVTDGPGSARVQVNSPDDPDTALLLTQSPVAPGTTPEQVANTLRVALADETPGVFTDFVPDQRRGDRPVASYREIRLGRHIDWSVFVDGAVRIAVGCQGPPDLERQVGAVCDRAVRSAHAIF</sequence>
<comment type="caution">
    <text evidence="1">The sequence shown here is derived from an EMBL/GenBank/DDBJ whole genome shotgun (WGS) entry which is preliminary data.</text>
</comment>
<dbReference type="AlphaFoldDB" id="A0A9X3BU26"/>
<protein>
    <submittedName>
        <fullName evidence="1">Type VII secretion-associated protein</fullName>
    </submittedName>
</protein>
<reference evidence="1" key="1">
    <citation type="submission" date="2020-07" db="EMBL/GenBank/DDBJ databases">
        <authorList>
            <person name="Pettersson B.M.F."/>
            <person name="Behra P.R.K."/>
            <person name="Ramesh M."/>
            <person name="Das S."/>
            <person name="Dasgupta S."/>
            <person name="Kirsebom L.A."/>
        </authorList>
    </citation>
    <scope>NUCLEOTIDE SEQUENCE</scope>
    <source>
        <strain evidence="1">DSM 44615</strain>
    </source>
</reference>
<evidence type="ECO:0000313" key="1">
    <source>
        <dbReference type="EMBL" id="MCV7168976.1"/>
    </source>
</evidence>
<name>A0A9X3BU26_9MYCO</name>
<dbReference type="NCBIfam" id="TIGR03931">
    <property type="entry name" value="T7SS_Rv3446c"/>
    <property type="match status" value="1"/>
</dbReference>
<dbReference type="Proteomes" id="UP001140293">
    <property type="component" value="Unassembled WGS sequence"/>
</dbReference>
<organism evidence="1 2">
    <name type="scientific">[Mycobacterium] manitobense</name>
    <dbReference type="NCBI Taxonomy" id="190147"/>
    <lineage>
        <taxon>Bacteria</taxon>
        <taxon>Bacillati</taxon>
        <taxon>Actinomycetota</taxon>
        <taxon>Actinomycetes</taxon>
        <taxon>Mycobacteriales</taxon>
        <taxon>Mycobacteriaceae</taxon>
        <taxon>Mycolicibacterium</taxon>
    </lineage>
</organism>
<dbReference type="RefSeq" id="WP_264011161.1">
    <property type="nucleotide sequence ID" value="NZ_JACKSJ010000024.1"/>
</dbReference>
<reference evidence="1" key="2">
    <citation type="journal article" date="2022" name="BMC Genomics">
        <title>Comparative genome analysis of mycobacteria focusing on tRNA and non-coding RNA.</title>
        <authorList>
            <person name="Behra P.R.K."/>
            <person name="Pettersson B.M.F."/>
            <person name="Ramesh M."/>
            <person name="Das S."/>
            <person name="Dasgupta S."/>
            <person name="Kirsebom L.A."/>
        </authorList>
    </citation>
    <scope>NUCLEOTIDE SEQUENCE</scope>
    <source>
        <strain evidence="1">DSM 44615</strain>
    </source>
</reference>
<evidence type="ECO:0000313" key="2">
    <source>
        <dbReference type="Proteomes" id="UP001140293"/>
    </source>
</evidence>
<dbReference type="InterPro" id="IPR023840">
    <property type="entry name" value="T7SS_Rv3446c"/>
</dbReference>
<keyword evidence="2" id="KW-1185">Reference proteome</keyword>
<dbReference type="EMBL" id="JACKSJ010000024">
    <property type="protein sequence ID" value="MCV7168976.1"/>
    <property type="molecule type" value="Genomic_DNA"/>
</dbReference>
<gene>
    <name evidence="1" type="ORF">H7I41_03445</name>
</gene>
<accession>A0A9X3BU26</accession>
<proteinExistence type="predicted"/>